<keyword evidence="2" id="KW-1185">Reference proteome</keyword>
<dbReference type="Proteomes" id="UP000595046">
    <property type="component" value="Chromosome"/>
</dbReference>
<dbReference type="RefSeq" id="WP_197348620.1">
    <property type="nucleotide sequence ID" value="NZ_CP048882.1"/>
</dbReference>
<gene>
    <name evidence="1" type="ORF">G4Z16_00510</name>
</gene>
<dbReference type="AlphaFoldDB" id="A0A7T1T255"/>
<dbReference type="KEGG" id="sbat:G4Z16_00510"/>
<reference evidence="2" key="1">
    <citation type="submission" date="2020-02" db="EMBL/GenBank/DDBJ databases">
        <title>Streptomyces sp. ASO4wet.</title>
        <authorList>
            <person name="Risdian C."/>
            <person name="Landwehr W."/>
            <person name="Schupp P."/>
            <person name="Wink J."/>
        </authorList>
    </citation>
    <scope>NUCLEOTIDE SEQUENCE [LARGE SCALE GENOMIC DNA]</scope>
    <source>
        <strain evidence="2">ASO4wet</strain>
    </source>
</reference>
<organism evidence="1 2">
    <name type="scientific">Streptomyces bathyalis</name>
    <dbReference type="NCBI Taxonomy" id="2710756"/>
    <lineage>
        <taxon>Bacteria</taxon>
        <taxon>Bacillati</taxon>
        <taxon>Actinomycetota</taxon>
        <taxon>Actinomycetes</taxon>
        <taxon>Kitasatosporales</taxon>
        <taxon>Streptomycetaceae</taxon>
        <taxon>Streptomyces</taxon>
    </lineage>
</organism>
<sequence length="63" mass="6511">MDGAQLVERVELGVSWIIRNLDAVSAVGLGLTIDFLDVFGRVVSDDVSSGATLLVLGAPAVGR</sequence>
<evidence type="ECO:0000313" key="1">
    <source>
        <dbReference type="EMBL" id="QPP05009.1"/>
    </source>
</evidence>
<accession>A0A7T1T255</accession>
<dbReference type="EMBL" id="CP048882">
    <property type="protein sequence ID" value="QPP05009.1"/>
    <property type="molecule type" value="Genomic_DNA"/>
</dbReference>
<protein>
    <submittedName>
        <fullName evidence="1">Uncharacterized protein</fullName>
    </submittedName>
</protein>
<evidence type="ECO:0000313" key="2">
    <source>
        <dbReference type="Proteomes" id="UP000595046"/>
    </source>
</evidence>
<proteinExistence type="predicted"/>
<name>A0A7T1T255_9ACTN</name>